<reference evidence="2" key="1">
    <citation type="submission" date="2022-01" db="EMBL/GenBank/DDBJ databases">
        <authorList>
            <person name="King R."/>
        </authorList>
    </citation>
    <scope>NUCLEOTIDE SEQUENCE</scope>
</reference>
<sequence length="109" mass="12881">MSITRGNFLFIGSMFMSYAAREVYSTYTTKLKKKWKSIMFALCSIILSYNFLDPLVTELQIFCDSCSGQNKNFTMFRFLHHLVNIERRLQKIKVTFPIRGHSYLECDKK</sequence>
<dbReference type="AlphaFoldDB" id="A0A9P0D285"/>
<evidence type="ECO:0000313" key="2">
    <source>
        <dbReference type="EMBL" id="CAH1108947.1"/>
    </source>
</evidence>
<dbReference type="EMBL" id="OV651815">
    <property type="protein sequence ID" value="CAH1108947.1"/>
    <property type="molecule type" value="Genomic_DNA"/>
</dbReference>
<accession>A0A9P0D285</accession>
<proteinExistence type="predicted"/>
<dbReference type="InterPro" id="IPR057191">
    <property type="entry name" value="DUF7869"/>
</dbReference>
<dbReference type="Proteomes" id="UP001153636">
    <property type="component" value="Chromosome 3"/>
</dbReference>
<protein>
    <recommendedName>
        <fullName evidence="1">DUF7869 domain-containing protein</fullName>
    </recommendedName>
</protein>
<evidence type="ECO:0000313" key="3">
    <source>
        <dbReference type="Proteomes" id="UP001153636"/>
    </source>
</evidence>
<feature type="domain" description="DUF7869" evidence="1">
    <location>
        <begin position="27"/>
        <end position="108"/>
    </location>
</feature>
<dbReference type="Pfam" id="PF25273">
    <property type="entry name" value="DUF7869"/>
    <property type="match status" value="1"/>
</dbReference>
<keyword evidence="3" id="KW-1185">Reference proteome</keyword>
<name>A0A9P0D285_9CUCU</name>
<organism evidence="2 3">
    <name type="scientific">Psylliodes chrysocephalus</name>
    <dbReference type="NCBI Taxonomy" id="3402493"/>
    <lineage>
        <taxon>Eukaryota</taxon>
        <taxon>Metazoa</taxon>
        <taxon>Ecdysozoa</taxon>
        <taxon>Arthropoda</taxon>
        <taxon>Hexapoda</taxon>
        <taxon>Insecta</taxon>
        <taxon>Pterygota</taxon>
        <taxon>Neoptera</taxon>
        <taxon>Endopterygota</taxon>
        <taxon>Coleoptera</taxon>
        <taxon>Polyphaga</taxon>
        <taxon>Cucujiformia</taxon>
        <taxon>Chrysomeloidea</taxon>
        <taxon>Chrysomelidae</taxon>
        <taxon>Galerucinae</taxon>
        <taxon>Alticini</taxon>
        <taxon>Psylliodes</taxon>
    </lineage>
</organism>
<gene>
    <name evidence="2" type="ORF">PSYICH_LOCUS8875</name>
</gene>
<dbReference type="OrthoDB" id="6755725at2759"/>
<evidence type="ECO:0000259" key="1">
    <source>
        <dbReference type="Pfam" id="PF25273"/>
    </source>
</evidence>